<comment type="caution">
    <text evidence="2">The sequence shown here is derived from an EMBL/GenBank/DDBJ whole genome shotgun (WGS) entry which is preliminary data.</text>
</comment>
<evidence type="ECO:0000313" key="2">
    <source>
        <dbReference type="EMBL" id="RUT05673.1"/>
    </source>
</evidence>
<keyword evidence="1" id="KW-0472">Membrane</keyword>
<name>A0A3S1D8X5_9CYAN</name>
<evidence type="ECO:0000313" key="3">
    <source>
        <dbReference type="Proteomes" id="UP000271624"/>
    </source>
</evidence>
<gene>
    <name evidence="2" type="ORF">DSM106972_036800</name>
</gene>
<dbReference type="EMBL" id="RSCL01000008">
    <property type="protein sequence ID" value="RUT05673.1"/>
    <property type="molecule type" value="Genomic_DNA"/>
</dbReference>
<feature type="transmembrane region" description="Helical" evidence="1">
    <location>
        <begin position="92"/>
        <end position="113"/>
    </location>
</feature>
<reference evidence="2" key="2">
    <citation type="journal article" date="2019" name="Genome Biol. Evol.">
        <title>Day and night: Metabolic profiles and evolutionary relationships of six axenic non-marine cyanobacteria.</title>
        <authorList>
            <person name="Will S.E."/>
            <person name="Henke P."/>
            <person name="Boedeker C."/>
            <person name="Huang S."/>
            <person name="Brinkmann H."/>
            <person name="Rohde M."/>
            <person name="Jarek M."/>
            <person name="Friedl T."/>
            <person name="Seufert S."/>
            <person name="Schumacher M."/>
            <person name="Overmann J."/>
            <person name="Neumann-Schaal M."/>
            <person name="Petersen J."/>
        </authorList>
    </citation>
    <scope>NUCLEOTIDE SEQUENCE [LARGE SCALE GENOMIC DNA]</scope>
    <source>
        <strain evidence="2">PCC 7102</strain>
    </source>
</reference>
<dbReference type="RefSeq" id="WP_127082127.1">
    <property type="nucleotide sequence ID" value="NZ_RSCL01000008.1"/>
</dbReference>
<keyword evidence="3" id="KW-1185">Reference proteome</keyword>
<feature type="transmembrane region" description="Helical" evidence="1">
    <location>
        <begin position="31"/>
        <end position="49"/>
    </location>
</feature>
<keyword evidence="1" id="KW-1133">Transmembrane helix</keyword>
<evidence type="ECO:0000256" key="1">
    <source>
        <dbReference type="SAM" id="Phobius"/>
    </source>
</evidence>
<dbReference type="PANTHER" id="PTHR37309">
    <property type="entry name" value="SLR0284 PROTEIN"/>
    <property type="match status" value="1"/>
</dbReference>
<feature type="transmembrane region" description="Helical" evidence="1">
    <location>
        <begin position="56"/>
        <end position="80"/>
    </location>
</feature>
<organism evidence="2 3">
    <name type="scientific">Dulcicalothrix desertica PCC 7102</name>
    <dbReference type="NCBI Taxonomy" id="232991"/>
    <lineage>
        <taxon>Bacteria</taxon>
        <taxon>Bacillati</taxon>
        <taxon>Cyanobacteriota</taxon>
        <taxon>Cyanophyceae</taxon>
        <taxon>Nostocales</taxon>
        <taxon>Calotrichaceae</taxon>
        <taxon>Dulcicalothrix</taxon>
    </lineage>
</organism>
<dbReference type="Pfam" id="PF04020">
    <property type="entry name" value="Phage_holin_4_2"/>
    <property type="match status" value="1"/>
</dbReference>
<proteinExistence type="predicted"/>
<evidence type="ECO:0008006" key="4">
    <source>
        <dbReference type="Google" id="ProtNLM"/>
    </source>
</evidence>
<accession>A0A3S1D8X5</accession>
<dbReference type="InterPro" id="IPR007165">
    <property type="entry name" value="Phage_holin_4_2"/>
</dbReference>
<reference evidence="2" key="1">
    <citation type="submission" date="2018-12" db="EMBL/GenBank/DDBJ databases">
        <authorList>
            <person name="Will S."/>
            <person name="Neumann-Schaal M."/>
            <person name="Henke P."/>
        </authorList>
    </citation>
    <scope>NUCLEOTIDE SEQUENCE</scope>
    <source>
        <strain evidence="2">PCC 7102</strain>
    </source>
</reference>
<sequence length="117" mass="12624">MLIVNFFLTWVIAAASLLITAYIVPGFKFDSFGTAAIAALILGLVNAFVRPIVFIFTLPITIVTLGLFLFVINAFMLWFVGVLTPGFIVNGFIPALLASIVLTIVSTVLGLFVRNVT</sequence>
<dbReference type="OrthoDB" id="7205479at2"/>
<feature type="transmembrane region" description="Helical" evidence="1">
    <location>
        <begin position="7"/>
        <end position="25"/>
    </location>
</feature>
<dbReference type="Proteomes" id="UP000271624">
    <property type="component" value="Unassembled WGS sequence"/>
</dbReference>
<dbReference type="PANTHER" id="PTHR37309:SF1">
    <property type="entry name" value="SLR0284 PROTEIN"/>
    <property type="match status" value="1"/>
</dbReference>
<protein>
    <recommendedName>
        <fullName evidence="4">Phage holin family protein</fullName>
    </recommendedName>
</protein>
<dbReference type="AlphaFoldDB" id="A0A3S1D8X5"/>
<keyword evidence="1" id="KW-0812">Transmembrane</keyword>